<protein>
    <submittedName>
        <fullName evidence="1">Uncharacterized protein</fullName>
    </submittedName>
</protein>
<dbReference type="EMBL" id="BPLR01012475">
    <property type="protein sequence ID" value="GIY54151.1"/>
    <property type="molecule type" value="Genomic_DNA"/>
</dbReference>
<keyword evidence="2" id="KW-1185">Reference proteome</keyword>
<dbReference type="AlphaFoldDB" id="A0AAV4U8V1"/>
<reference evidence="1 2" key="1">
    <citation type="submission" date="2021-06" db="EMBL/GenBank/DDBJ databases">
        <title>Caerostris extrusa draft genome.</title>
        <authorList>
            <person name="Kono N."/>
            <person name="Arakawa K."/>
        </authorList>
    </citation>
    <scope>NUCLEOTIDE SEQUENCE [LARGE SCALE GENOMIC DNA]</scope>
</reference>
<evidence type="ECO:0000313" key="1">
    <source>
        <dbReference type="EMBL" id="GIY54151.1"/>
    </source>
</evidence>
<gene>
    <name evidence="1" type="ORF">CEXT_98021</name>
</gene>
<sequence>MHYTSRRRGRKPESQVVRLLPHDPSNCSADGWRLLLLPFKLFILSFLPPTPPSSSRPENGGRKPESQVVRLLPHHPSNCSADSLLTSRCFHSHETFPHAYTIPTPLRNLLLHSPLSTTPDGGFIFFFHLSSSS</sequence>
<accession>A0AAV4U8V1</accession>
<evidence type="ECO:0000313" key="2">
    <source>
        <dbReference type="Proteomes" id="UP001054945"/>
    </source>
</evidence>
<proteinExistence type="predicted"/>
<dbReference type="Proteomes" id="UP001054945">
    <property type="component" value="Unassembled WGS sequence"/>
</dbReference>
<organism evidence="1 2">
    <name type="scientific">Caerostris extrusa</name>
    <name type="common">Bark spider</name>
    <name type="synonym">Caerostris bankana</name>
    <dbReference type="NCBI Taxonomy" id="172846"/>
    <lineage>
        <taxon>Eukaryota</taxon>
        <taxon>Metazoa</taxon>
        <taxon>Ecdysozoa</taxon>
        <taxon>Arthropoda</taxon>
        <taxon>Chelicerata</taxon>
        <taxon>Arachnida</taxon>
        <taxon>Araneae</taxon>
        <taxon>Araneomorphae</taxon>
        <taxon>Entelegynae</taxon>
        <taxon>Araneoidea</taxon>
        <taxon>Araneidae</taxon>
        <taxon>Caerostris</taxon>
    </lineage>
</organism>
<name>A0AAV4U8V1_CAEEX</name>
<comment type="caution">
    <text evidence="1">The sequence shown here is derived from an EMBL/GenBank/DDBJ whole genome shotgun (WGS) entry which is preliminary data.</text>
</comment>